<dbReference type="InterPro" id="IPR014182">
    <property type="entry name" value="ADH_Zn_typ-1"/>
</dbReference>
<dbReference type="RefSeq" id="WP_035166587.1">
    <property type="nucleotide sequence ID" value="NZ_CP018906.1"/>
</dbReference>
<accession>A0A1S6QHU7</accession>
<dbReference type="AlphaFoldDB" id="A0A1S6QHU7"/>
<dbReference type="InterPro" id="IPR036291">
    <property type="entry name" value="NAD(P)-bd_dom_sf"/>
</dbReference>
<evidence type="ECO:0000259" key="3">
    <source>
        <dbReference type="SMART" id="SM00829"/>
    </source>
</evidence>
<comment type="similarity">
    <text evidence="1 2">Belongs to the zinc-containing alcohol dehydrogenase family. Quinone oxidoreductase subfamily.</text>
</comment>
<dbReference type="InterPro" id="IPR011032">
    <property type="entry name" value="GroES-like_sf"/>
</dbReference>
<evidence type="ECO:0000313" key="5">
    <source>
        <dbReference type="Proteomes" id="UP000030361"/>
    </source>
</evidence>
<dbReference type="PANTHER" id="PTHR43482:SF1">
    <property type="entry name" value="PROTEIN AST1-RELATED"/>
    <property type="match status" value="1"/>
</dbReference>
<dbReference type="GO" id="GO:0008270">
    <property type="term" value="F:zinc ion binding"/>
    <property type="evidence" value="ECO:0007669"/>
    <property type="project" value="InterPro"/>
</dbReference>
<evidence type="ECO:0000256" key="2">
    <source>
        <dbReference type="RuleBase" id="RU364000"/>
    </source>
</evidence>
<proteinExistence type="inferred from homology"/>
<dbReference type="NCBIfam" id="TIGR02817">
    <property type="entry name" value="adh_fam_1"/>
    <property type="match status" value="1"/>
</dbReference>
<dbReference type="SMART" id="SM00829">
    <property type="entry name" value="PKS_ER"/>
    <property type="match status" value="1"/>
</dbReference>
<dbReference type="Gene3D" id="3.90.180.10">
    <property type="entry name" value="Medium-chain alcohol dehydrogenases, catalytic domain"/>
    <property type="match status" value="1"/>
</dbReference>
<organism evidence="4 5">
    <name type="scientific">Lentilactobacillus curieae</name>
    <dbReference type="NCBI Taxonomy" id="1138822"/>
    <lineage>
        <taxon>Bacteria</taxon>
        <taxon>Bacillati</taxon>
        <taxon>Bacillota</taxon>
        <taxon>Bacilli</taxon>
        <taxon>Lactobacillales</taxon>
        <taxon>Lactobacillaceae</taxon>
        <taxon>Lentilactobacillus</taxon>
    </lineage>
</organism>
<dbReference type="InterPro" id="IPR013149">
    <property type="entry name" value="ADH-like_C"/>
</dbReference>
<dbReference type="SUPFAM" id="SSF50129">
    <property type="entry name" value="GroES-like"/>
    <property type="match status" value="1"/>
</dbReference>
<dbReference type="CDD" id="cd08252">
    <property type="entry name" value="AL_MDR"/>
    <property type="match status" value="1"/>
</dbReference>
<dbReference type="PANTHER" id="PTHR43482">
    <property type="entry name" value="PROTEIN AST1-RELATED"/>
    <property type="match status" value="1"/>
</dbReference>
<name>A0A1S6QHU7_9LACO</name>
<dbReference type="KEGG" id="lcu:PL11_004245"/>
<dbReference type="OrthoDB" id="9792162at2"/>
<reference evidence="4 5" key="1">
    <citation type="journal article" date="2015" name="Genome Announc.">
        <title>Genome Sequence of Lactobacillus curieae CCTCC M 2011381T, a Novel Producer of Gamma-aminobutyric Acid.</title>
        <authorList>
            <person name="Wang Y."/>
            <person name="Wang Y."/>
            <person name="Lang C."/>
            <person name="Wei D."/>
            <person name="Xu P."/>
            <person name="Xie J."/>
        </authorList>
    </citation>
    <scope>NUCLEOTIDE SEQUENCE [LARGE SCALE GENOMIC DNA]</scope>
    <source>
        <strain evidence="4 5">CCTCC M 2011381</strain>
    </source>
</reference>
<keyword evidence="2" id="KW-0862">Zinc</keyword>
<gene>
    <name evidence="4" type="ORF">PL11_004245</name>
</gene>
<evidence type="ECO:0000256" key="1">
    <source>
        <dbReference type="ARBA" id="ARBA00010371"/>
    </source>
</evidence>
<dbReference type="Gene3D" id="3.40.50.720">
    <property type="entry name" value="NAD(P)-binding Rossmann-like Domain"/>
    <property type="match status" value="1"/>
</dbReference>
<dbReference type="InterPro" id="IPR013154">
    <property type="entry name" value="ADH-like_N"/>
</dbReference>
<evidence type="ECO:0000313" key="4">
    <source>
        <dbReference type="EMBL" id="AQW21188.1"/>
    </source>
</evidence>
<dbReference type="Pfam" id="PF00107">
    <property type="entry name" value="ADH_zinc_N"/>
    <property type="match status" value="1"/>
</dbReference>
<dbReference type="InterPro" id="IPR020843">
    <property type="entry name" value="ER"/>
</dbReference>
<protein>
    <recommendedName>
        <fullName evidence="2">Zinc-type alcohol dehydrogenase-like protein</fullName>
    </recommendedName>
</protein>
<feature type="domain" description="Enoyl reductase (ER)" evidence="3">
    <location>
        <begin position="13"/>
        <end position="335"/>
    </location>
</feature>
<keyword evidence="2" id="KW-0560">Oxidoreductase</keyword>
<sequence length="338" mass="37263">MKAIGYTEHLPIQNSNSLIDIEVPKPTPQGHDLLVKINAVSVNPVDIAVRTNNEKLTSPKVIGWDAVGIVSEIGNDVSLFKVGDRVFYAGSFIRPGSNSEFQLVDERIVGIAPKKLDDAHAAAMPLTSLTAWEALFEQMNINPTDKNANQGKTLLINNGAGGVGSIATQLAHLAGLTVIASASRPETIEWVKEHEADYVVDHHKNFVDQVRELGFHYVDYILDLKGLDQHWNEFAELIVPSGKIVSITGSRQPLDLTILKQKRATFAWEWMYTKSKYQTADMISQHDILNQISQMLDSGIIKSTLTEQLAPINAQNLRKGHALVEANKMIGKVVITND</sequence>
<keyword evidence="2" id="KW-0479">Metal-binding</keyword>
<keyword evidence="5" id="KW-1185">Reference proteome</keyword>
<dbReference type="Proteomes" id="UP000030361">
    <property type="component" value="Chromosome"/>
</dbReference>
<dbReference type="InterPro" id="IPR052585">
    <property type="entry name" value="Lipid_raft_assoc_Zn_ADH"/>
</dbReference>
<dbReference type="EMBL" id="CP018906">
    <property type="protein sequence ID" value="AQW21188.1"/>
    <property type="molecule type" value="Genomic_DNA"/>
</dbReference>
<dbReference type="GO" id="GO:0016491">
    <property type="term" value="F:oxidoreductase activity"/>
    <property type="evidence" value="ECO:0007669"/>
    <property type="project" value="UniProtKB-KW"/>
</dbReference>
<dbReference type="SUPFAM" id="SSF51735">
    <property type="entry name" value="NAD(P)-binding Rossmann-fold domains"/>
    <property type="match status" value="1"/>
</dbReference>
<dbReference type="eggNOG" id="COG0604">
    <property type="taxonomic scope" value="Bacteria"/>
</dbReference>
<dbReference type="Pfam" id="PF08240">
    <property type="entry name" value="ADH_N"/>
    <property type="match status" value="1"/>
</dbReference>